<dbReference type="GO" id="GO:0016740">
    <property type="term" value="F:transferase activity"/>
    <property type="evidence" value="ECO:0007669"/>
    <property type="project" value="UniProtKB-KW"/>
</dbReference>
<proteinExistence type="predicted"/>
<protein>
    <submittedName>
        <fullName evidence="1">Dolichyl-diphosphooligosaccharideprotein glycosyltransferase subunit DAD1</fullName>
    </submittedName>
</protein>
<organism evidence="1">
    <name type="scientific">Rhizophora mucronata</name>
    <name type="common">Asiatic mangrove</name>
    <dbReference type="NCBI Taxonomy" id="61149"/>
    <lineage>
        <taxon>Eukaryota</taxon>
        <taxon>Viridiplantae</taxon>
        <taxon>Streptophyta</taxon>
        <taxon>Embryophyta</taxon>
        <taxon>Tracheophyta</taxon>
        <taxon>Spermatophyta</taxon>
        <taxon>Magnoliopsida</taxon>
        <taxon>eudicotyledons</taxon>
        <taxon>Gunneridae</taxon>
        <taxon>Pentapetalae</taxon>
        <taxon>rosids</taxon>
        <taxon>fabids</taxon>
        <taxon>Malpighiales</taxon>
        <taxon>Rhizophoraceae</taxon>
        <taxon>Rhizophora</taxon>
    </lineage>
</organism>
<name>A0A2P2KTU7_RHIMU</name>
<reference evidence="1" key="1">
    <citation type="submission" date="2018-02" db="EMBL/GenBank/DDBJ databases">
        <title>Rhizophora mucronata_Transcriptome.</title>
        <authorList>
            <person name="Meera S.P."/>
            <person name="Sreeshan A."/>
            <person name="Augustine A."/>
        </authorList>
    </citation>
    <scope>NUCLEOTIDE SEQUENCE</scope>
    <source>
        <tissue evidence="1">Leaf</tissue>
    </source>
</reference>
<evidence type="ECO:0000313" key="1">
    <source>
        <dbReference type="EMBL" id="MBX09125.1"/>
    </source>
</evidence>
<dbReference type="AlphaFoldDB" id="A0A2P2KTU7"/>
<sequence length="80" mass="9640">MLKIERNNYPVDQNGSTLTQEIHDHQVKHQIAENKISKSTLWWKILEFLVFFVHLDTETNCKDCCPYTGKYSRKERVKWK</sequence>
<dbReference type="EMBL" id="GGEC01028641">
    <property type="protein sequence ID" value="MBX09125.1"/>
    <property type="molecule type" value="Transcribed_RNA"/>
</dbReference>
<accession>A0A2P2KTU7</accession>
<keyword evidence="1" id="KW-0808">Transferase</keyword>